<evidence type="ECO:0000313" key="3">
    <source>
        <dbReference type="EMBL" id="VEU44417.1"/>
    </source>
</evidence>
<evidence type="ECO:0000313" key="4">
    <source>
        <dbReference type="Proteomes" id="UP000291116"/>
    </source>
</evidence>
<sequence length="647" mass="69294">MASSRGLPSPPPQPPPAGGTPQSHRIYWQQRWLGGRISGTSRGSSKNLITGSAAVKISPTARARDLNGLLRKTLHLGDPSGDQSSGSGNGDALVLVGTLRSVPAGYVRFEHEEKDLPAVSGGSGEDFHVVRTLAGDEACLSVLSEMEDHLGGRQRAMEEGGGGGRARPTIAPQTRWYYVPSLSGPGAGAGKAAANATANAPVMSSCLELDGYVTSLESDDDSDDCDSSDDDNDNDNDDHHQGSGELSVERAGCDEDLLRRALAPFGDGERDHGSGGSGGAAKNARSERRIAREWRRYLRISQAHAHGSHATVSSDRPTAAANSSSSSSSSSPTLAGYLLKRSARDPHAWKRHYCILTEDDLWCVPRIVRDGERGDAGHGPPVLRTIELARRHGRIRLVDARLLPDRRASGHRGDGFDLVDGRGTTHRFRCRAPGDDQADAWREALSVRCRDAFANALVAHAELILTEETVARTERWRAFVGGEGGRGAASEARSGGGGVPRGALLHFGLDVAEYREGCRQIQALLLSAPSLATARTRRLLGELWADASALLETANGILDRTRRNHGNHGPSAATQGLDTICDHVGYVITRQRRRRKPPARPEGPWALPSSEGGDALACPSGEYPHHQRDPPPIDLFDHLWSELRTLA</sequence>
<proteinExistence type="predicted"/>
<feature type="region of interest" description="Disordered" evidence="1">
    <location>
        <begin position="591"/>
        <end position="631"/>
    </location>
</feature>
<feature type="region of interest" description="Disordered" evidence="1">
    <location>
        <begin position="1"/>
        <end position="24"/>
    </location>
</feature>
<protein>
    <recommendedName>
        <fullName evidence="2">PH domain-containing protein</fullName>
    </recommendedName>
</protein>
<dbReference type="SUPFAM" id="SSF50729">
    <property type="entry name" value="PH domain-like"/>
    <property type="match status" value="1"/>
</dbReference>
<reference evidence="3 4" key="1">
    <citation type="submission" date="2019-01" db="EMBL/GenBank/DDBJ databases">
        <authorList>
            <person name="Ferrante I. M."/>
        </authorList>
    </citation>
    <scope>NUCLEOTIDE SEQUENCE [LARGE SCALE GENOMIC DNA]</scope>
    <source>
        <strain evidence="3 4">B856</strain>
    </source>
</reference>
<dbReference type="PROSITE" id="PS50003">
    <property type="entry name" value="PH_DOMAIN"/>
    <property type="match status" value="1"/>
</dbReference>
<keyword evidence="4" id="KW-1185">Reference proteome</keyword>
<feature type="region of interest" description="Disordered" evidence="1">
    <location>
        <begin position="264"/>
        <end position="287"/>
    </location>
</feature>
<dbReference type="OrthoDB" id="47721at2759"/>
<feature type="compositionally biased region" description="Polar residues" evidence="1">
    <location>
        <begin position="310"/>
        <end position="322"/>
    </location>
</feature>
<feature type="compositionally biased region" description="Acidic residues" evidence="1">
    <location>
        <begin position="217"/>
        <end position="236"/>
    </location>
</feature>
<dbReference type="InterPro" id="IPR011993">
    <property type="entry name" value="PH-like_dom_sf"/>
</dbReference>
<gene>
    <name evidence="3" type="ORF">PSNMU_V1.4_AUG-EV-PASAV3_0115710</name>
</gene>
<dbReference type="EMBL" id="CAACVS010000647">
    <property type="protein sequence ID" value="VEU44417.1"/>
    <property type="molecule type" value="Genomic_DNA"/>
</dbReference>
<dbReference type="SMART" id="SM00233">
    <property type="entry name" value="PH"/>
    <property type="match status" value="1"/>
</dbReference>
<feature type="compositionally biased region" description="Pro residues" evidence="1">
    <location>
        <begin position="8"/>
        <end position="18"/>
    </location>
</feature>
<feature type="region of interest" description="Disordered" evidence="1">
    <location>
        <begin position="217"/>
        <end position="251"/>
    </location>
</feature>
<dbReference type="InterPro" id="IPR001849">
    <property type="entry name" value="PH_domain"/>
</dbReference>
<evidence type="ECO:0000256" key="1">
    <source>
        <dbReference type="SAM" id="MobiDB-lite"/>
    </source>
</evidence>
<evidence type="ECO:0000259" key="2">
    <source>
        <dbReference type="PROSITE" id="PS50003"/>
    </source>
</evidence>
<accession>A0A448ZQU9</accession>
<feature type="domain" description="PH" evidence="2">
    <location>
        <begin position="331"/>
        <end position="450"/>
    </location>
</feature>
<feature type="region of interest" description="Disordered" evidence="1">
    <location>
        <begin position="305"/>
        <end position="333"/>
    </location>
</feature>
<dbReference type="Gene3D" id="2.30.29.30">
    <property type="entry name" value="Pleckstrin-homology domain (PH domain)/Phosphotyrosine-binding domain (PTB)"/>
    <property type="match status" value="1"/>
</dbReference>
<feature type="compositionally biased region" description="Basic and acidic residues" evidence="1">
    <location>
        <begin position="237"/>
        <end position="251"/>
    </location>
</feature>
<name>A0A448ZQU9_9STRA</name>
<dbReference type="Proteomes" id="UP000291116">
    <property type="component" value="Unassembled WGS sequence"/>
</dbReference>
<dbReference type="AlphaFoldDB" id="A0A448ZQU9"/>
<organism evidence="3 4">
    <name type="scientific">Pseudo-nitzschia multistriata</name>
    <dbReference type="NCBI Taxonomy" id="183589"/>
    <lineage>
        <taxon>Eukaryota</taxon>
        <taxon>Sar</taxon>
        <taxon>Stramenopiles</taxon>
        <taxon>Ochrophyta</taxon>
        <taxon>Bacillariophyta</taxon>
        <taxon>Bacillariophyceae</taxon>
        <taxon>Bacillariophycidae</taxon>
        <taxon>Bacillariales</taxon>
        <taxon>Bacillariaceae</taxon>
        <taxon>Pseudo-nitzschia</taxon>
    </lineage>
</organism>